<keyword evidence="3" id="KW-0378">Hydrolase</keyword>
<dbReference type="PANTHER" id="PTHR11895:SF7">
    <property type="entry name" value="GLUTAMYL-TRNA(GLN) AMIDOTRANSFERASE SUBUNIT A, MITOCHONDRIAL"/>
    <property type="match status" value="1"/>
</dbReference>
<dbReference type="InterPro" id="IPR000120">
    <property type="entry name" value="Amidase"/>
</dbReference>
<dbReference type="EC" id="3.5.1.4" evidence="3"/>
<dbReference type="PANTHER" id="PTHR11895">
    <property type="entry name" value="TRANSAMIDASE"/>
    <property type="match status" value="1"/>
</dbReference>
<dbReference type="NCBIfam" id="NF005899">
    <property type="entry name" value="PRK07869.1"/>
    <property type="match status" value="1"/>
</dbReference>
<organism evidence="3 4">
    <name type="scientific">Marinobacter qingdaonensis</name>
    <dbReference type="NCBI Taxonomy" id="3108486"/>
    <lineage>
        <taxon>Bacteria</taxon>
        <taxon>Pseudomonadati</taxon>
        <taxon>Pseudomonadota</taxon>
        <taxon>Gammaproteobacteria</taxon>
        <taxon>Pseudomonadales</taxon>
        <taxon>Marinobacteraceae</taxon>
        <taxon>Marinobacter</taxon>
    </lineage>
</organism>
<evidence type="ECO:0000313" key="4">
    <source>
        <dbReference type="Proteomes" id="UP001305746"/>
    </source>
</evidence>
<dbReference type="InterPro" id="IPR036928">
    <property type="entry name" value="AS_sf"/>
</dbReference>
<proteinExistence type="inferred from homology"/>
<dbReference type="Gene3D" id="3.90.1300.10">
    <property type="entry name" value="Amidase signature (AS) domain"/>
    <property type="match status" value="1"/>
</dbReference>
<keyword evidence="4" id="KW-1185">Reference proteome</keyword>
<dbReference type="EMBL" id="JAYDCJ010000001">
    <property type="protein sequence ID" value="MEA1079249.1"/>
    <property type="molecule type" value="Genomic_DNA"/>
</dbReference>
<sequence>MPEASQPRSVHAFVDDALGTDDATALAQRVRQRQISALELTEAAISRAEAIDAQIGGLATTDYDRARELARRLDRQAPDARTGFFSGVPTLLKDNLDLEGLPTGHGSAAVPKTIARSTSPFARQLLDQGFVCLGKSALPEFGFNATTEPAHGAPTRNPWHLGYSTGASSGGSAALVAAGVVPVAHANDGGGSIRIPAACCGLVGMKPSRGRLVANDAARALPINILNDGIVSRSVRDTAHFLSQADAQSRARDLPPISALEGPSGKTFRIGMVLDSINGHTTDADTRAAVERTARCLERLGHRIEPVAVPVADSFPEDFALYWAFLAFGVRANGHRLLAPGFDKRRVDDLTRGLADHFKRQFYRLPGVLWRLRRSRRDYARAMAGFDAVLTPVLGHTTPEIGYLSPTLPFDTLFDRLTRYVGFTPLANATGAPAVAVPAGLSRNRLPVGVQLMGRYGGEQTLLDLAFALEADAPWPQLYQAEALAQAGETLDATR</sequence>
<dbReference type="InterPro" id="IPR023631">
    <property type="entry name" value="Amidase_dom"/>
</dbReference>
<dbReference type="Pfam" id="PF01425">
    <property type="entry name" value="Amidase"/>
    <property type="match status" value="1"/>
</dbReference>
<feature type="domain" description="Amidase" evidence="2">
    <location>
        <begin position="39"/>
        <end position="463"/>
    </location>
</feature>
<dbReference type="SUPFAM" id="SSF75304">
    <property type="entry name" value="Amidase signature (AS) enzymes"/>
    <property type="match status" value="1"/>
</dbReference>
<gene>
    <name evidence="3" type="ORF">U5822_01125</name>
</gene>
<evidence type="ECO:0000259" key="2">
    <source>
        <dbReference type="Pfam" id="PF01425"/>
    </source>
</evidence>
<dbReference type="GO" id="GO:0004040">
    <property type="term" value="F:amidase activity"/>
    <property type="evidence" value="ECO:0007669"/>
    <property type="project" value="UniProtKB-EC"/>
</dbReference>
<dbReference type="Proteomes" id="UP001305746">
    <property type="component" value="Unassembled WGS sequence"/>
</dbReference>
<reference evidence="3 4" key="1">
    <citation type="submission" date="2023-12" db="EMBL/GenBank/DDBJ databases">
        <title>Marinobacter qingdaonensis sp. nov., isolated from the intertidal sediment of Qingdao, PR China.</title>
        <authorList>
            <person name="Li Y."/>
        </authorList>
    </citation>
    <scope>NUCLEOTIDE SEQUENCE [LARGE SCALE GENOMIC DNA]</scope>
    <source>
        <strain evidence="3 4">ASW11-75</strain>
    </source>
</reference>
<evidence type="ECO:0000313" key="3">
    <source>
        <dbReference type="EMBL" id="MEA1079249.1"/>
    </source>
</evidence>
<name>A0ABU5NTX7_9GAMM</name>
<dbReference type="RefSeq" id="WP_322853776.1">
    <property type="nucleotide sequence ID" value="NZ_JAYDCJ010000001.1"/>
</dbReference>
<protein>
    <submittedName>
        <fullName evidence="3">Amidase</fullName>
        <ecNumber evidence="3">3.5.1.4</ecNumber>
    </submittedName>
</protein>
<dbReference type="PROSITE" id="PS00571">
    <property type="entry name" value="AMIDASES"/>
    <property type="match status" value="1"/>
</dbReference>
<dbReference type="InterPro" id="IPR020556">
    <property type="entry name" value="Amidase_CS"/>
</dbReference>
<accession>A0ABU5NTX7</accession>
<evidence type="ECO:0000256" key="1">
    <source>
        <dbReference type="ARBA" id="ARBA00009199"/>
    </source>
</evidence>
<comment type="caution">
    <text evidence="3">The sequence shown here is derived from an EMBL/GenBank/DDBJ whole genome shotgun (WGS) entry which is preliminary data.</text>
</comment>
<comment type="similarity">
    <text evidence="1">Belongs to the amidase family.</text>
</comment>